<sequence>MLAAALAFAALADPASTAARATGAALRALREEAGPLPPAAVGAAAVAGLVVAHRVRADGAGARAPVPAGALLVDLVLCVAAGSACGALASAARLPAVAPWRVPLASAVVAAVAGLTWSGPAGRAAFAVTALALLAVAFAVLAEGAGASPVPAGTLAPQAVHAPASAVLVAFPVALAVTTGIEALARPGRRGEPVRTQSRRVVLWPSLLVVGGAVPALAAEAAHPGGPGSGRTAPGTADVLLHLLAVLLLLAAAAASFRAGPGLLAALARHRGRGGRPAPRTTAALFLLAVTAMTLCAAGGRHQRLVLCLAVSVFLSFLAGLSALARLAAPGRQLPAAAGAVGTVAVAFVLAVDLARGAPALPLAAVLLAAGGLYALWLRGGATDN</sequence>
<feature type="chain" id="PRO_5039615737" description="Integral membrane protein" evidence="2">
    <location>
        <begin position="19"/>
        <end position="385"/>
    </location>
</feature>
<feature type="transmembrane region" description="Helical" evidence="1">
    <location>
        <begin position="201"/>
        <end position="219"/>
    </location>
</feature>
<feature type="transmembrane region" description="Helical" evidence="1">
    <location>
        <begin position="358"/>
        <end position="378"/>
    </location>
</feature>
<accession>A0A0K9XBA0</accession>
<keyword evidence="1" id="KW-0472">Membrane</keyword>
<evidence type="ECO:0008006" key="5">
    <source>
        <dbReference type="Google" id="ProtNLM"/>
    </source>
</evidence>
<evidence type="ECO:0000313" key="4">
    <source>
        <dbReference type="Proteomes" id="UP000037288"/>
    </source>
</evidence>
<comment type="caution">
    <text evidence="3">The sequence shown here is derived from an EMBL/GenBank/DDBJ whole genome shotgun (WGS) entry which is preliminary data.</text>
</comment>
<keyword evidence="1" id="KW-0812">Transmembrane</keyword>
<feature type="transmembrane region" description="Helical" evidence="1">
    <location>
        <begin position="281"/>
        <end position="300"/>
    </location>
</feature>
<feature type="transmembrane region" description="Helical" evidence="1">
    <location>
        <begin position="306"/>
        <end position="327"/>
    </location>
</feature>
<feature type="transmembrane region" description="Helical" evidence="1">
    <location>
        <begin position="98"/>
        <end position="117"/>
    </location>
</feature>
<feature type="transmembrane region" description="Helical" evidence="1">
    <location>
        <begin position="334"/>
        <end position="352"/>
    </location>
</feature>
<gene>
    <name evidence="3" type="ORF">AC230_21740</name>
</gene>
<dbReference type="EMBL" id="LFXA01000014">
    <property type="protein sequence ID" value="KNB50669.1"/>
    <property type="molecule type" value="Genomic_DNA"/>
</dbReference>
<dbReference type="STRING" id="1678637.AC230_21740"/>
<protein>
    <recommendedName>
        <fullName evidence="5">Integral membrane protein</fullName>
    </recommendedName>
</protein>
<keyword evidence="4" id="KW-1185">Reference proteome</keyword>
<name>A0A0K9XBA0_9ACTN</name>
<keyword evidence="1" id="KW-1133">Transmembrane helix</keyword>
<feature type="transmembrane region" description="Helical" evidence="1">
    <location>
        <begin position="162"/>
        <end position="181"/>
    </location>
</feature>
<feature type="signal peptide" evidence="2">
    <location>
        <begin position="1"/>
        <end position="18"/>
    </location>
</feature>
<dbReference type="Proteomes" id="UP000037288">
    <property type="component" value="Unassembled WGS sequence"/>
</dbReference>
<feature type="transmembrane region" description="Helical" evidence="1">
    <location>
        <begin position="239"/>
        <end position="260"/>
    </location>
</feature>
<evidence type="ECO:0000256" key="2">
    <source>
        <dbReference type="SAM" id="SignalP"/>
    </source>
</evidence>
<keyword evidence="2" id="KW-0732">Signal</keyword>
<organism evidence="3 4">
    <name type="scientific">Streptomyces caatingaensis</name>
    <dbReference type="NCBI Taxonomy" id="1678637"/>
    <lineage>
        <taxon>Bacteria</taxon>
        <taxon>Bacillati</taxon>
        <taxon>Actinomycetota</taxon>
        <taxon>Actinomycetes</taxon>
        <taxon>Kitasatosporales</taxon>
        <taxon>Streptomycetaceae</taxon>
        <taxon>Streptomyces</taxon>
    </lineage>
</organism>
<dbReference type="AlphaFoldDB" id="A0A0K9XBA0"/>
<dbReference type="PATRIC" id="fig|1678637.3.peg.4662"/>
<feature type="transmembrane region" description="Helical" evidence="1">
    <location>
        <begin position="36"/>
        <end position="55"/>
    </location>
</feature>
<feature type="transmembrane region" description="Helical" evidence="1">
    <location>
        <begin position="67"/>
        <end position="92"/>
    </location>
</feature>
<reference evidence="4" key="1">
    <citation type="submission" date="2015-07" db="EMBL/GenBank/DDBJ databases">
        <title>Draft genome sequence of Streptomyces sp. CMAA 1322, a bacterium isolated from Caatinga biome, from dry forest semiarid of Brazil.</title>
        <authorList>
            <person name="Santos S.N."/>
            <person name="Gacesa R."/>
            <person name="Taketani R.G."/>
            <person name="Long P.F."/>
            <person name="Melo I.S."/>
        </authorList>
    </citation>
    <scope>NUCLEOTIDE SEQUENCE [LARGE SCALE GENOMIC DNA]</scope>
    <source>
        <strain evidence="4">CMAA 1322</strain>
    </source>
</reference>
<feature type="transmembrane region" description="Helical" evidence="1">
    <location>
        <begin position="124"/>
        <end position="142"/>
    </location>
</feature>
<evidence type="ECO:0000256" key="1">
    <source>
        <dbReference type="SAM" id="Phobius"/>
    </source>
</evidence>
<evidence type="ECO:0000313" key="3">
    <source>
        <dbReference type="EMBL" id="KNB50669.1"/>
    </source>
</evidence>
<proteinExistence type="predicted"/>